<dbReference type="AlphaFoldDB" id="A0A0D2VSJ4"/>
<name>A0A0D2VSJ4_CAPO3</name>
<evidence type="ECO:0000256" key="1">
    <source>
        <dbReference type="SAM" id="Phobius"/>
    </source>
</evidence>
<evidence type="ECO:0000313" key="3">
    <source>
        <dbReference type="Proteomes" id="UP000008743"/>
    </source>
</evidence>
<feature type="transmembrane region" description="Helical" evidence="1">
    <location>
        <begin position="168"/>
        <end position="188"/>
    </location>
</feature>
<dbReference type="PhylomeDB" id="A0A0D2VSJ4"/>
<gene>
    <name evidence="2" type="ORF">CAOG_008820</name>
</gene>
<reference evidence="3" key="1">
    <citation type="submission" date="2011-02" db="EMBL/GenBank/DDBJ databases">
        <title>The Genome Sequence of Capsaspora owczarzaki ATCC 30864.</title>
        <authorList>
            <person name="Russ C."/>
            <person name="Cuomo C."/>
            <person name="Burger G."/>
            <person name="Gray M.W."/>
            <person name="Holland P.W.H."/>
            <person name="King N."/>
            <person name="Lang F.B.F."/>
            <person name="Roger A.J."/>
            <person name="Ruiz-Trillo I."/>
            <person name="Young S.K."/>
            <person name="Zeng Q."/>
            <person name="Gargeya S."/>
            <person name="Alvarado L."/>
            <person name="Berlin A."/>
            <person name="Chapman S.B."/>
            <person name="Chen Z."/>
            <person name="Freedman E."/>
            <person name="Gellesch M."/>
            <person name="Goldberg J."/>
            <person name="Griggs A."/>
            <person name="Gujja S."/>
            <person name="Heilman E."/>
            <person name="Heiman D."/>
            <person name="Howarth C."/>
            <person name="Mehta T."/>
            <person name="Neiman D."/>
            <person name="Pearson M."/>
            <person name="Roberts A."/>
            <person name="Saif S."/>
            <person name="Shea T."/>
            <person name="Shenoy N."/>
            <person name="Sisk P."/>
            <person name="Stolte C."/>
            <person name="Sykes S."/>
            <person name="White J."/>
            <person name="Yandava C."/>
            <person name="Haas B."/>
            <person name="Nusbaum C."/>
            <person name="Birren B."/>
        </authorList>
    </citation>
    <scope>NUCLEOTIDE SEQUENCE</scope>
    <source>
        <strain evidence="3">ATCC 30864</strain>
    </source>
</reference>
<dbReference type="EMBL" id="KE346366">
    <property type="protein sequence ID" value="KJE94072.1"/>
    <property type="molecule type" value="Genomic_DNA"/>
</dbReference>
<dbReference type="Proteomes" id="UP000008743">
    <property type="component" value="Unassembled WGS sequence"/>
</dbReference>
<protein>
    <recommendedName>
        <fullName evidence="4">Transmembrane protein</fullName>
    </recommendedName>
</protein>
<evidence type="ECO:0008006" key="4">
    <source>
        <dbReference type="Google" id="ProtNLM"/>
    </source>
</evidence>
<dbReference type="eggNOG" id="ENOG502SDPN">
    <property type="taxonomic scope" value="Eukaryota"/>
</dbReference>
<keyword evidence="1" id="KW-0812">Transmembrane</keyword>
<keyword evidence="1" id="KW-0472">Membrane</keyword>
<feature type="transmembrane region" description="Helical" evidence="1">
    <location>
        <begin position="33"/>
        <end position="54"/>
    </location>
</feature>
<evidence type="ECO:0000313" key="2">
    <source>
        <dbReference type="EMBL" id="KJE94072.1"/>
    </source>
</evidence>
<dbReference type="RefSeq" id="XP_011270460.1">
    <property type="nucleotide sequence ID" value="XM_011272158.1"/>
</dbReference>
<keyword evidence="3" id="KW-1185">Reference proteome</keyword>
<keyword evidence="1" id="KW-1133">Transmembrane helix</keyword>
<dbReference type="InParanoid" id="A0A0D2VSJ4"/>
<sequence>MLHDYFEGRQLAECPSNSSDLPVGGWLHYPGSFSIFVTTAITALVFSIVTMVKFNSVRVFNRRIRTDNISNNFWVAYFLAMTARCDKRAVDAARYANFDDETTLDAGLFISNVVLHGVVSLLLGLALNHQFKHRSATPPQVAASATNKLPEVNSTLARVKDTVVRTETCYYAAFLGYLITTLMMTIYPDSKVCFWVYVVFMWAQRLLIWGTTIRIISKPTLNVEGPSPRSKIYLAVAGILNVLHDEPATLLQAVLPVSCPFYVFSGVDFVLLLALPSLALFFAFLKTEYERNMEECIWTTVSQIQDTFDYRRF</sequence>
<organism evidence="2 3">
    <name type="scientific">Capsaspora owczarzaki (strain ATCC 30864)</name>
    <dbReference type="NCBI Taxonomy" id="595528"/>
    <lineage>
        <taxon>Eukaryota</taxon>
        <taxon>Filasterea</taxon>
        <taxon>Capsaspora</taxon>
    </lineage>
</organism>
<feature type="transmembrane region" description="Helical" evidence="1">
    <location>
        <begin position="261"/>
        <end position="285"/>
    </location>
</feature>
<accession>A0A0D2VSJ4</accession>
<dbReference type="OrthoDB" id="2162024at2759"/>
<proteinExistence type="predicted"/>